<gene>
    <name evidence="1" type="ORF">LCGC14_1373290</name>
</gene>
<accession>A0A0F9MK31</accession>
<evidence type="ECO:0008006" key="2">
    <source>
        <dbReference type="Google" id="ProtNLM"/>
    </source>
</evidence>
<comment type="caution">
    <text evidence="1">The sequence shown here is derived from an EMBL/GenBank/DDBJ whole genome shotgun (WGS) entry which is preliminary data.</text>
</comment>
<sequence length="173" mass="20319">MSDQVCRFCQRYVKLSYYCEECGTTCCSDCLHEKKVELYTCQECDSKNIDTSSSKKVCNECGNETLVKRTQHLKICPKCGSPKILNIYEKKEDLEREFLELIKKSRLFVNPLREVLGKLLFLRKKIKKAREPPIKCFHYPKMESDILALFKLLIYVQNTLVDKINAHFHQLIL</sequence>
<name>A0A0F9MK31_9ZZZZ</name>
<dbReference type="EMBL" id="LAZR01008695">
    <property type="protein sequence ID" value="KKM77120.1"/>
    <property type="molecule type" value="Genomic_DNA"/>
</dbReference>
<reference evidence="1" key="1">
    <citation type="journal article" date="2015" name="Nature">
        <title>Complex archaea that bridge the gap between prokaryotes and eukaryotes.</title>
        <authorList>
            <person name="Spang A."/>
            <person name="Saw J.H."/>
            <person name="Jorgensen S.L."/>
            <person name="Zaremba-Niedzwiedzka K."/>
            <person name="Martijn J."/>
            <person name="Lind A.E."/>
            <person name="van Eijk R."/>
            <person name="Schleper C."/>
            <person name="Guy L."/>
            <person name="Ettema T.J."/>
        </authorList>
    </citation>
    <scope>NUCLEOTIDE SEQUENCE</scope>
</reference>
<protein>
    <recommendedName>
        <fullName evidence="2">B box-type domain-containing protein</fullName>
    </recommendedName>
</protein>
<dbReference type="AlphaFoldDB" id="A0A0F9MK31"/>
<evidence type="ECO:0000313" key="1">
    <source>
        <dbReference type="EMBL" id="KKM77120.1"/>
    </source>
</evidence>
<proteinExistence type="predicted"/>
<organism evidence="1">
    <name type="scientific">marine sediment metagenome</name>
    <dbReference type="NCBI Taxonomy" id="412755"/>
    <lineage>
        <taxon>unclassified sequences</taxon>
        <taxon>metagenomes</taxon>
        <taxon>ecological metagenomes</taxon>
    </lineage>
</organism>